<protein>
    <submittedName>
        <fullName evidence="2">Uncharacterized protein</fullName>
    </submittedName>
</protein>
<evidence type="ECO:0000313" key="3">
    <source>
        <dbReference type="Proteomes" id="UP001213681"/>
    </source>
</evidence>
<dbReference type="Proteomes" id="UP001213681">
    <property type="component" value="Unassembled WGS sequence"/>
</dbReference>
<evidence type="ECO:0000256" key="1">
    <source>
        <dbReference type="SAM" id="MobiDB-lite"/>
    </source>
</evidence>
<keyword evidence="3" id="KW-1185">Reference proteome</keyword>
<accession>A0AAD6CDA0</accession>
<reference evidence="2" key="1">
    <citation type="submission" date="2022-12" db="EMBL/GenBank/DDBJ databases">
        <authorList>
            <person name="Petersen C."/>
        </authorList>
    </citation>
    <scope>NUCLEOTIDE SEQUENCE</scope>
    <source>
        <strain evidence="2">IBT 16125</strain>
    </source>
</reference>
<dbReference type="AlphaFoldDB" id="A0AAD6CDA0"/>
<dbReference type="RefSeq" id="XP_056769748.1">
    <property type="nucleotide sequence ID" value="XM_056905641.1"/>
</dbReference>
<sequence>MRIHDIYFTLASAPQQAYGQSGGGGGGSNTTRQDKRSDPAQCMTWRRQLDSSTALQPVSMMLWSPHWRSEMPID</sequence>
<reference evidence="2" key="2">
    <citation type="journal article" date="2023" name="IMA Fungus">
        <title>Comparative genomic study of the Penicillium genus elucidates a diverse pangenome and 15 lateral gene transfer events.</title>
        <authorList>
            <person name="Petersen C."/>
            <person name="Sorensen T."/>
            <person name="Nielsen M.R."/>
            <person name="Sondergaard T.E."/>
            <person name="Sorensen J.L."/>
            <person name="Fitzpatrick D.A."/>
            <person name="Frisvad J.C."/>
            <person name="Nielsen K.L."/>
        </authorList>
    </citation>
    <scope>NUCLEOTIDE SEQUENCE</scope>
    <source>
        <strain evidence="2">IBT 16125</strain>
    </source>
</reference>
<dbReference type="GeneID" id="81595884"/>
<proteinExistence type="predicted"/>
<feature type="region of interest" description="Disordered" evidence="1">
    <location>
        <begin position="16"/>
        <end position="40"/>
    </location>
</feature>
<name>A0AAD6CDA0_9EURO</name>
<comment type="caution">
    <text evidence="2">The sequence shown here is derived from an EMBL/GenBank/DDBJ whole genome shotgun (WGS) entry which is preliminary data.</text>
</comment>
<gene>
    <name evidence="2" type="ORF">N7458_002258</name>
</gene>
<organism evidence="2 3">
    <name type="scientific">Penicillium daleae</name>
    <dbReference type="NCBI Taxonomy" id="63821"/>
    <lineage>
        <taxon>Eukaryota</taxon>
        <taxon>Fungi</taxon>
        <taxon>Dikarya</taxon>
        <taxon>Ascomycota</taxon>
        <taxon>Pezizomycotina</taxon>
        <taxon>Eurotiomycetes</taxon>
        <taxon>Eurotiomycetidae</taxon>
        <taxon>Eurotiales</taxon>
        <taxon>Aspergillaceae</taxon>
        <taxon>Penicillium</taxon>
    </lineage>
</organism>
<evidence type="ECO:0000313" key="2">
    <source>
        <dbReference type="EMBL" id="KAJ5460706.1"/>
    </source>
</evidence>
<dbReference type="EMBL" id="JAPVEA010000002">
    <property type="protein sequence ID" value="KAJ5460706.1"/>
    <property type="molecule type" value="Genomic_DNA"/>
</dbReference>